<evidence type="ECO:0000256" key="4">
    <source>
        <dbReference type="SAM" id="MobiDB-lite"/>
    </source>
</evidence>
<feature type="domain" description="IclR-ED" evidence="6">
    <location>
        <begin position="142"/>
        <end position="321"/>
    </location>
</feature>
<evidence type="ECO:0000313" key="8">
    <source>
        <dbReference type="Proteomes" id="UP000631535"/>
    </source>
</evidence>
<dbReference type="InterPro" id="IPR036388">
    <property type="entry name" value="WH-like_DNA-bd_sf"/>
</dbReference>
<proteinExistence type="predicted"/>
<keyword evidence="8" id="KW-1185">Reference proteome</keyword>
<keyword evidence="1" id="KW-0805">Transcription regulation</keyword>
<evidence type="ECO:0000313" key="7">
    <source>
        <dbReference type="EMBL" id="GGO44300.1"/>
    </source>
</evidence>
<keyword evidence="3" id="KW-0804">Transcription</keyword>
<gene>
    <name evidence="7" type="ORF">GCM10012287_09560</name>
</gene>
<dbReference type="InterPro" id="IPR014757">
    <property type="entry name" value="Tscrpt_reg_IclR_C"/>
</dbReference>
<dbReference type="EMBL" id="BMMP01000002">
    <property type="protein sequence ID" value="GGO44300.1"/>
    <property type="molecule type" value="Genomic_DNA"/>
</dbReference>
<evidence type="ECO:0000256" key="3">
    <source>
        <dbReference type="ARBA" id="ARBA00023163"/>
    </source>
</evidence>
<dbReference type="InterPro" id="IPR050707">
    <property type="entry name" value="HTH_MetabolicPath_Reg"/>
</dbReference>
<evidence type="ECO:0000259" key="6">
    <source>
        <dbReference type="PROSITE" id="PS51078"/>
    </source>
</evidence>
<protein>
    <submittedName>
        <fullName evidence="7">IclR family transcriptional regulator</fullName>
    </submittedName>
</protein>
<evidence type="ECO:0000256" key="1">
    <source>
        <dbReference type="ARBA" id="ARBA00023015"/>
    </source>
</evidence>
<dbReference type="Pfam" id="PF09339">
    <property type="entry name" value="HTH_IclR"/>
    <property type="match status" value="1"/>
</dbReference>
<dbReference type="PROSITE" id="PS51078">
    <property type="entry name" value="ICLR_ED"/>
    <property type="match status" value="1"/>
</dbReference>
<organism evidence="7 8">
    <name type="scientific">Streptomyces daqingensis</name>
    <dbReference type="NCBI Taxonomy" id="1472640"/>
    <lineage>
        <taxon>Bacteria</taxon>
        <taxon>Bacillati</taxon>
        <taxon>Actinomycetota</taxon>
        <taxon>Actinomycetes</taxon>
        <taxon>Kitasatosporales</taxon>
        <taxon>Streptomycetaceae</taxon>
        <taxon>Streptomyces</taxon>
    </lineage>
</organism>
<reference evidence="8" key="1">
    <citation type="journal article" date="2019" name="Int. J. Syst. Evol. Microbiol.">
        <title>The Global Catalogue of Microorganisms (GCM) 10K type strain sequencing project: providing services to taxonomists for standard genome sequencing and annotation.</title>
        <authorList>
            <consortium name="The Broad Institute Genomics Platform"/>
            <consortium name="The Broad Institute Genome Sequencing Center for Infectious Disease"/>
            <person name="Wu L."/>
            <person name="Ma J."/>
        </authorList>
    </citation>
    <scope>NUCLEOTIDE SEQUENCE [LARGE SCALE GENOMIC DNA]</scope>
    <source>
        <strain evidence="8">CGMCC 4.7178</strain>
    </source>
</reference>
<dbReference type="PANTHER" id="PTHR30136">
    <property type="entry name" value="HELIX-TURN-HELIX TRANSCRIPTIONAL REGULATOR, ICLR FAMILY"/>
    <property type="match status" value="1"/>
</dbReference>
<dbReference type="InterPro" id="IPR029016">
    <property type="entry name" value="GAF-like_dom_sf"/>
</dbReference>
<dbReference type="Proteomes" id="UP000631535">
    <property type="component" value="Unassembled WGS sequence"/>
</dbReference>
<comment type="caution">
    <text evidence="7">The sequence shown here is derived from an EMBL/GenBank/DDBJ whole genome shotgun (WGS) entry which is preliminary data.</text>
</comment>
<dbReference type="Gene3D" id="1.10.10.10">
    <property type="entry name" value="Winged helix-like DNA-binding domain superfamily/Winged helix DNA-binding domain"/>
    <property type="match status" value="1"/>
</dbReference>
<feature type="compositionally biased region" description="Basic and acidic residues" evidence="4">
    <location>
        <begin position="52"/>
        <end position="65"/>
    </location>
</feature>
<dbReference type="PANTHER" id="PTHR30136:SF24">
    <property type="entry name" value="HTH-TYPE TRANSCRIPTIONAL REPRESSOR ALLR"/>
    <property type="match status" value="1"/>
</dbReference>
<dbReference type="InterPro" id="IPR005471">
    <property type="entry name" value="Tscrpt_reg_IclR_N"/>
</dbReference>
<evidence type="ECO:0000256" key="2">
    <source>
        <dbReference type="ARBA" id="ARBA00023125"/>
    </source>
</evidence>
<dbReference type="SUPFAM" id="SSF46785">
    <property type="entry name" value="Winged helix' DNA-binding domain"/>
    <property type="match status" value="1"/>
</dbReference>
<feature type="domain" description="HTH iclR-type" evidence="5">
    <location>
        <begin position="80"/>
        <end position="141"/>
    </location>
</feature>
<dbReference type="InterPro" id="IPR036390">
    <property type="entry name" value="WH_DNA-bd_sf"/>
</dbReference>
<dbReference type="SUPFAM" id="SSF55781">
    <property type="entry name" value="GAF domain-like"/>
    <property type="match status" value="1"/>
</dbReference>
<dbReference type="PROSITE" id="PS51077">
    <property type="entry name" value="HTH_ICLR"/>
    <property type="match status" value="1"/>
</dbReference>
<name>A0ABQ2LWQ1_9ACTN</name>
<dbReference type="Pfam" id="PF01614">
    <property type="entry name" value="IclR_C"/>
    <property type="match status" value="1"/>
</dbReference>
<keyword evidence="2" id="KW-0238">DNA-binding</keyword>
<dbReference type="Gene3D" id="3.30.450.40">
    <property type="match status" value="1"/>
</dbReference>
<feature type="region of interest" description="Disordered" evidence="4">
    <location>
        <begin position="50"/>
        <end position="77"/>
    </location>
</feature>
<evidence type="ECO:0000259" key="5">
    <source>
        <dbReference type="PROSITE" id="PS51077"/>
    </source>
</evidence>
<dbReference type="SMART" id="SM00346">
    <property type="entry name" value="HTH_ICLR"/>
    <property type="match status" value="1"/>
</dbReference>
<accession>A0ABQ2LWQ1</accession>
<sequence length="326" mass="34290">MAIPAPVKTPDSGYFRSMEVRFRDTESAGDAGAGAARLAHACAQVACASPAGKERDVPPSAERDPAAAPRGTAPVATGGVQSLERAFDLLERMADAGGEVGLSELSASSGLPLPTIHRLMRTLVSCGYVRQHPNRRYALGPRLIRLGESSSRLLGTWARPYLARLAEETGETANMALLDGDQVVYVAQVPSRHSMRMFTEVGRRVLPHSTGVGKALLAGTPAGEVRRLLERTGMPAATERTITTPEGFLEALDHVREVGYAMDDNEQEIGVRCIAVAVPDAPTAAAISISGPAGRVTEAATDKFVPLMQEVAQQLSKALASTGNGG</sequence>